<sequence length="308" mass="33623">MTLRQLLYFLGAADLGSFTAVAARMQVTQPAVAEQIRQLERFLKVDLFVRLGRGIRLTQSGEEFLPHARRVVAAAEEAQRSVAGMRALLGGTVTFGAFGAPAHYGFAALIRDFATAHPAVRLRLRGRNSSEIADAVRAGALEAALVVLPVNDDGIDVEPIARDEVLIVSSDPDLTRRPLSIEQLAKSPLVLYEAQYAEHDPTRRQLAERAQTAGIRLEFPFEVEHLDTALQLASASLATTYVPSAVTRSPVFPANLTTGSFDPPMYDVFAIITRRGTRVSPATGEFLRRVVRHMRGVAEPIRRDADDG</sequence>
<feature type="domain" description="HTH lysR-type" evidence="6">
    <location>
        <begin position="1"/>
        <end position="58"/>
    </location>
</feature>
<accession>A0ABU0ZRB4</accession>
<dbReference type="SUPFAM" id="SSF46785">
    <property type="entry name" value="Winged helix' DNA-binding domain"/>
    <property type="match status" value="1"/>
</dbReference>
<comment type="caution">
    <text evidence="7">The sequence shown here is derived from an EMBL/GenBank/DDBJ whole genome shotgun (WGS) entry which is preliminary data.</text>
</comment>
<dbReference type="RefSeq" id="WP_308716281.1">
    <property type="nucleotide sequence ID" value="NZ_JAVHUY010000036.1"/>
</dbReference>
<dbReference type="PANTHER" id="PTHR30419">
    <property type="entry name" value="HTH-TYPE TRANSCRIPTIONAL REGULATOR YBHD"/>
    <property type="match status" value="1"/>
</dbReference>
<evidence type="ECO:0000256" key="4">
    <source>
        <dbReference type="ARBA" id="ARBA00023163"/>
    </source>
</evidence>
<dbReference type="Gene3D" id="3.40.190.290">
    <property type="match status" value="1"/>
</dbReference>
<name>A0ABU0ZRB4_9ACTN</name>
<keyword evidence="3" id="KW-0238">DNA-binding</keyword>
<feature type="signal peptide" evidence="5">
    <location>
        <begin position="1"/>
        <end position="22"/>
    </location>
</feature>
<dbReference type="PRINTS" id="PR00039">
    <property type="entry name" value="HTHLYSR"/>
</dbReference>
<comment type="similarity">
    <text evidence="1">Belongs to the LysR transcriptional regulatory family.</text>
</comment>
<feature type="chain" id="PRO_5045055943" evidence="5">
    <location>
        <begin position="23"/>
        <end position="308"/>
    </location>
</feature>
<protein>
    <submittedName>
        <fullName evidence="7">LysR family transcriptional regulator</fullName>
    </submittedName>
</protein>
<dbReference type="PROSITE" id="PS50931">
    <property type="entry name" value="HTH_LYSR"/>
    <property type="match status" value="1"/>
</dbReference>
<dbReference type="Gene3D" id="1.10.10.10">
    <property type="entry name" value="Winged helix-like DNA-binding domain superfamily/Winged helix DNA-binding domain"/>
    <property type="match status" value="1"/>
</dbReference>
<evidence type="ECO:0000256" key="2">
    <source>
        <dbReference type="ARBA" id="ARBA00023015"/>
    </source>
</evidence>
<dbReference type="InterPro" id="IPR050950">
    <property type="entry name" value="HTH-type_LysR_regulators"/>
</dbReference>
<evidence type="ECO:0000256" key="1">
    <source>
        <dbReference type="ARBA" id="ARBA00009437"/>
    </source>
</evidence>
<evidence type="ECO:0000256" key="5">
    <source>
        <dbReference type="SAM" id="SignalP"/>
    </source>
</evidence>
<evidence type="ECO:0000313" key="7">
    <source>
        <dbReference type="EMBL" id="MDQ7909017.1"/>
    </source>
</evidence>
<keyword evidence="2" id="KW-0805">Transcription regulation</keyword>
<evidence type="ECO:0000259" key="6">
    <source>
        <dbReference type="PROSITE" id="PS50931"/>
    </source>
</evidence>
<keyword evidence="8" id="KW-1185">Reference proteome</keyword>
<reference evidence="7 8" key="1">
    <citation type="submission" date="2023-08" db="EMBL/GenBank/DDBJ databases">
        <title>Phytohabitans sansha sp. nov., isolated from marine sediment.</title>
        <authorList>
            <person name="Zhao Y."/>
            <person name="Yi K."/>
        </authorList>
    </citation>
    <scope>NUCLEOTIDE SEQUENCE [LARGE SCALE GENOMIC DNA]</scope>
    <source>
        <strain evidence="7 8">ZYX-F-186</strain>
    </source>
</reference>
<organism evidence="7 8">
    <name type="scientific">Phytohabitans maris</name>
    <dbReference type="NCBI Taxonomy" id="3071409"/>
    <lineage>
        <taxon>Bacteria</taxon>
        <taxon>Bacillati</taxon>
        <taxon>Actinomycetota</taxon>
        <taxon>Actinomycetes</taxon>
        <taxon>Micromonosporales</taxon>
        <taxon>Micromonosporaceae</taxon>
    </lineage>
</organism>
<evidence type="ECO:0000313" key="8">
    <source>
        <dbReference type="Proteomes" id="UP001230908"/>
    </source>
</evidence>
<gene>
    <name evidence="7" type="ORF">RB614_31285</name>
</gene>
<dbReference type="Pfam" id="PF00126">
    <property type="entry name" value="HTH_1"/>
    <property type="match status" value="1"/>
</dbReference>
<proteinExistence type="inferred from homology"/>
<dbReference type="Pfam" id="PF03466">
    <property type="entry name" value="LysR_substrate"/>
    <property type="match status" value="1"/>
</dbReference>
<keyword evidence="5" id="KW-0732">Signal</keyword>
<dbReference type="EMBL" id="JAVHUY010000036">
    <property type="protein sequence ID" value="MDQ7909017.1"/>
    <property type="molecule type" value="Genomic_DNA"/>
</dbReference>
<dbReference type="CDD" id="cd05466">
    <property type="entry name" value="PBP2_LTTR_substrate"/>
    <property type="match status" value="1"/>
</dbReference>
<dbReference type="PANTHER" id="PTHR30419:SF8">
    <property type="entry name" value="NITROGEN ASSIMILATION TRANSCRIPTIONAL ACTIVATOR-RELATED"/>
    <property type="match status" value="1"/>
</dbReference>
<dbReference type="InterPro" id="IPR000847">
    <property type="entry name" value="LysR_HTH_N"/>
</dbReference>
<dbReference type="Proteomes" id="UP001230908">
    <property type="component" value="Unassembled WGS sequence"/>
</dbReference>
<evidence type="ECO:0000256" key="3">
    <source>
        <dbReference type="ARBA" id="ARBA00023125"/>
    </source>
</evidence>
<keyword evidence="4" id="KW-0804">Transcription</keyword>
<dbReference type="SUPFAM" id="SSF53850">
    <property type="entry name" value="Periplasmic binding protein-like II"/>
    <property type="match status" value="1"/>
</dbReference>
<dbReference type="InterPro" id="IPR036388">
    <property type="entry name" value="WH-like_DNA-bd_sf"/>
</dbReference>
<dbReference type="InterPro" id="IPR036390">
    <property type="entry name" value="WH_DNA-bd_sf"/>
</dbReference>
<dbReference type="InterPro" id="IPR005119">
    <property type="entry name" value="LysR_subst-bd"/>
</dbReference>